<protein>
    <recommendedName>
        <fullName evidence="9">mRNA export factor GLE1</fullName>
    </recommendedName>
    <alternativeName>
        <fullName evidence="10">Nucleoporin GLE1</fullName>
    </alternativeName>
</protein>
<feature type="compositionally biased region" description="Low complexity" evidence="12">
    <location>
        <begin position="589"/>
        <end position="599"/>
    </location>
</feature>
<evidence type="ECO:0000256" key="10">
    <source>
        <dbReference type="ARBA" id="ARBA00029983"/>
    </source>
</evidence>
<dbReference type="Proteomes" id="UP000750711">
    <property type="component" value="Unassembled WGS sequence"/>
</dbReference>
<dbReference type="Gene3D" id="1.25.40.510">
    <property type="entry name" value="GLE1-like"/>
    <property type="match status" value="1"/>
</dbReference>
<feature type="region of interest" description="Disordered" evidence="12">
    <location>
        <begin position="304"/>
        <end position="357"/>
    </location>
</feature>
<evidence type="ECO:0000256" key="1">
    <source>
        <dbReference type="ARBA" id="ARBA00004567"/>
    </source>
</evidence>
<keyword evidence="11" id="KW-0175">Coiled coil</keyword>
<gene>
    <name evidence="13" type="ORF">GP486_005015</name>
</gene>
<dbReference type="GO" id="GO:0015031">
    <property type="term" value="P:protein transport"/>
    <property type="evidence" value="ECO:0007669"/>
    <property type="project" value="UniProtKB-KW"/>
</dbReference>
<dbReference type="EMBL" id="JAGHQM010000881">
    <property type="protein sequence ID" value="KAH0557195.1"/>
    <property type="molecule type" value="Genomic_DNA"/>
</dbReference>
<evidence type="ECO:0000256" key="8">
    <source>
        <dbReference type="ARBA" id="ARBA00023242"/>
    </source>
</evidence>
<evidence type="ECO:0000256" key="5">
    <source>
        <dbReference type="ARBA" id="ARBA00022927"/>
    </source>
</evidence>
<evidence type="ECO:0000256" key="3">
    <source>
        <dbReference type="ARBA" id="ARBA00022448"/>
    </source>
</evidence>
<dbReference type="GO" id="GO:0000822">
    <property type="term" value="F:inositol hexakisphosphate binding"/>
    <property type="evidence" value="ECO:0007669"/>
    <property type="project" value="TreeGrafter"/>
</dbReference>
<evidence type="ECO:0000313" key="13">
    <source>
        <dbReference type="EMBL" id="KAH0557195.1"/>
    </source>
</evidence>
<feature type="compositionally biased region" description="Low complexity" evidence="12">
    <location>
        <begin position="26"/>
        <end position="42"/>
    </location>
</feature>
<evidence type="ECO:0000256" key="12">
    <source>
        <dbReference type="SAM" id="MobiDB-lite"/>
    </source>
</evidence>
<evidence type="ECO:0000256" key="6">
    <source>
        <dbReference type="ARBA" id="ARBA00023010"/>
    </source>
</evidence>
<dbReference type="GO" id="GO:0005543">
    <property type="term" value="F:phospholipid binding"/>
    <property type="evidence" value="ECO:0007669"/>
    <property type="project" value="TreeGrafter"/>
</dbReference>
<evidence type="ECO:0000256" key="11">
    <source>
        <dbReference type="SAM" id="Coils"/>
    </source>
</evidence>
<keyword evidence="5" id="KW-0653">Protein transport</keyword>
<comment type="caution">
    <text evidence="13">The sequence shown here is derived from an EMBL/GenBank/DDBJ whole genome shotgun (WGS) entry which is preliminary data.</text>
</comment>
<feature type="compositionally biased region" description="Basic and acidic residues" evidence="12">
    <location>
        <begin position="555"/>
        <end position="566"/>
    </location>
</feature>
<keyword evidence="6" id="KW-0811">Translocation</keyword>
<evidence type="ECO:0000256" key="2">
    <source>
        <dbReference type="ARBA" id="ARBA00011056"/>
    </source>
</evidence>
<evidence type="ECO:0000256" key="9">
    <source>
        <dbReference type="ARBA" id="ARBA00026227"/>
    </source>
</evidence>
<feature type="region of interest" description="Disordered" evidence="12">
    <location>
        <begin position="444"/>
        <end position="616"/>
    </location>
</feature>
<dbReference type="PANTHER" id="PTHR12960">
    <property type="entry name" value="GLE-1-RELATED"/>
    <property type="match status" value="1"/>
</dbReference>
<keyword evidence="3" id="KW-0813">Transport</keyword>
<evidence type="ECO:0000256" key="4">
    <source>
        <dbReference type="ARBA" id="ARBA00022816"/>
    </source>
</evidence>
<feature type="compositionally biased region" description="Polar residues" evidence="12">
    <location>
        <begin position="568"/>
        <end position="580"/>
    </location>
</feature>
<comment type="subcellular location">
    <subcellularLocation>
        <location evidence="1">Nucleus</location>
        <location evidence="1">Nuclear pore complex</location>
    </subcellularLocation>
</comment>
<feature type="compositionally biased region" description="Basic and acidic residues" evidence="12">
    <location>
        <begin position="339"/>
        <end position="357"/>
    </location>
</feature>
<sequence>MMSPDDQRAQPYPTHSFSSPLTFHKSPSSPLPSRNRSSSLNSKAAVSRQILHIQYLLSEQTPRNTFSCEREVLHPLDPKAEPGALLFYDSDDSIEGEGQRPPKRRLDYKEALLGARTSANPREQMPDLMVQKLLKLRSSPEEEEDEALPAIETLSVSIPPSPPTQKQRMSSSSGVDASPCRDCDEHSTSTGRLKPSLEAQMASSHAPEYTLFPTIHKQSPPINRHRRRGAEDFSTPGLEETPRGSRVVLSTVKGKDIDALHSGNNEDADFQGLEHDYLGWAMESPSRSLQSGFGATSTRTALLDGDGQFRLPSPPYLKGAATDRRQRNRQTGIYGGSPVRDETRFRVSPERESHDFSHNITNSDAGINPVHHHHCNTCSASSSNNTPTPSLCTDNSSWPISHLDNFSHDLDTSSSEGPSGCREGQVLAIRKTNLQQSMAGSVVSICNSKSPPHRSGDGDAGDVSETRTTPRSVFHRRPSNTITGIDADNASSISGSNFQRNTDSPASIGSSAPTKLDNTDAPVPASAFTSRGTVTPGSLKTAPSSASGNRQHARFSVDSRMSERTPRRSNSGSRGLQTPTRLIGKVRSIFKSSGSSSTHSGREAPRRSVSFGSTTSDGVHQTVFEENLMLQTLEHRYQQHTFDRRQELVEALQYLASPSAALEGATLLNEFRRLRLETDSLFLLELERDALEKQRVHESQLNAAAARHERVRRDAESVRNDFETQVRRELERRREEEKRELDRIRQVKADQEIAERRRQVELARAQAAEELRQTELEKQRLEEETRIKVAEDARKIAEEKARIKAEAEQQHQIKAEEDKKAADLLTVSAAARGTSFTSVERENDNVNHMQDEYLRLHALLKGFRSWLTRHAKEHPAFKAKMGDMRREIKKTVGQLTVGKNANREPLSRINSILSQALNDSDSPKIDVRQFFILPNKRETDPSVMNQPPDRPALFLYLLNIFAKAVIAQFIDEAGVNPKAAEPVGVVAVTIFANDNFKWRGTPLIDILIAKFRRVCPVLFGLYGSDTTRAGRRRLGWHATDDGEWVSEQLHAERMTGLGAGYAALTLRNFSKSKMVNPYANVKYWQSLQWVCGVPPSEATDTHFIVLKAMIENYAGKFIDLYGDAAKLALRKALVTFPKESKRSSAAVQAVAALADALRRDEMIYLTNSEMEAEAKAIMSGVSFT</sequence>
<dbReference type="InterPro" id="IPR012476">
    <property type="entry name" value="GLE1"/>
</dbReference>
<organism evidence="13 14">
    <name type="scientific">Trichoglossum hirsutum</name>
    <dbReference type="NCBI Taxonomy" id="265104"/>
    <lineage>
        <taxon>Eukaryota</taxon>
        <taxon>Fungi</taxon>
        <taxon>Dikarya</taxon>
        <taxon>Ascomycota</taxon>
        <taxon>Pezizomycotina</taxon>
        <taxon>Geoglossomycetes</taxon>
        <taxon>Geoglossales</taxon>
        <taxon>Geoglossaceae</taxon>
        <taxon>Trichoglossum</taxon>
    </lineage>
</organism>
<dbReference type="GO" id="GO:0005737">
    <property type="term" value="C:cytoplasm"/>
    <property type="evidence" value="ECO:0007669"/>
    <property type="project" value="TreeGrafter"/>
</dbReference>
<feature type="region of interest" description="Disordered" evidence="12">
    <location>
        <begin position="1"/>
        <end position="43"/>
    </location>
</feature>
<evidence type="ECO:0000256" key="7">
    <source>
        <dbReference type="ARBA" id="ARBA00023132"/>
    </source>
</evidence>
<keyword evidence="4" id="KW-0509">mRNA transport</keyword>
<keyword evidence="14" id="KW-1185">Reference proteome</keyword>
<dbReference type="InterPro" id="IPR038506">
    <property type="entry name" value="GLE1-like_sf"/>
</dbReference>
<dbReference type="PANTHER" id="PTHR12960:SF0">
    <property type="entry name" value="MRNA EXPORT FACTOR GLE1"/>
    <property type="match status" value="1"/>
</dbReference>
<dbReference type="GO" id="GO:0031369">
    <property type="term" value="F:translation initiation factor binding"/>
    <property type="evidence" value="ECO:0007669"/>
    <property type="project" value="TreeGrafter"/>
</dbReference>
<keyword evidence="8" id="KW-0539">Nucleus</keyword>
<dbReference type="AlphaFoldDB" id="A0A9P8L9Z1"/>
<proteinExistence type="inferred from homology"/>
<dbReference type="GO" id="GO:0044614">
    <property type="term" value="C:nuclear pore cytoplasmic filaments"/>
    <property type="evidence" value="ECO:0007669"/>
    <property type="project" value="TreeGrafter"/>
</dbReference>
<evidence type="ECO:0000313" key="14">
    <source>
        <dbReference type="Proteomes" id="UP000750711"/>
    </source>
</evidence>
<feature type="coiled-coil region" evidence="11">
    <location>
        <begin position="701"/>
        <end position="810"/>
    </location>
</feature>
<name>A0A9P8L9Z1_9PEZI</name>
<feature type="compositionally biased region" description="Polar residues" evidence="12">
    <location>
        <begin position="154"/>
        <end position="175"/>
    </location>
</feature>
<feature type="region of interest" description="Disordered" evidence="12">
    <location>
        <begin position="139"/>
        <end position="243"/>
    </location>
</feature>
<dbReference type="CDD" id="cd06503">
    <property type="entry name" value="ATP-synt_Fo_b"/>
    <property type="match status" value="1"/>
</dbReference>
<accession>A0A9P8L9Z1</accession>
<keyword evidence="7" id="KW-0906">Nuclear pore complex</keyword>
<feature type="compositionally biased region" description="Polar residues" evidence="12">
    <location>
        <begin position="527"/>
        <end position="550"/>
    </location>
</feature>
<feature type="compositionally biased region" description="Polar residues" evidence="12">
    <location>
        <begin position="479"/>
        <end position="513"/>
    </location>
</feature>
<comment type="similarity">
    <text evidence="2">Belongs to the GLE1 family.</text>
</comment>
<dbReference type="GO" id="GO:0016973">
    <property type="term" value="P:poly(A)+ mRNA export from nucleus"/>
    <property type="evidence" value="ECO:0007669"/>
    <property type="project" value="InterPro"/>
</dbReference>
<reference evidence="13" key="1">
    <citation type="submission" date="2021-03" db="EMBL/GenBank/DDBJ databases">
        <title>Comparative genomics and phylogenomic investigation of the class Geoglossomycetes provide insights into ecological specialization and systematics.</title>
        <authorList>
            <person name="Melie T."/>
            <person name="Pirro S."/>
            <person name="Miller A.N."/>
            <person name="Quandt A."/>
        </authorList>
    </citation>
    <scope>NUCLEOTIDE SEQUENCE</scope>
    <source>
        <strain evidence="13">CAQ_001_2017</strain>
    </source>
</reference>
<dbReference type="Pfam" id="PF07817">
    <property type="entry name" value="GLE1"/>
    <property type="match status" value="1"/>
</dbReference>